<keyword evidence="1" id="KW-1133">Transmembrane helix</keyword>
<organism evidence="2 3">
    <name type="scientific">Chryseobacterium profundimaris</name>
    <dbReference type="NCBI Taxonomy" id="1387275"/>
    <lineage>
        <taxon>Bacteria</taxon>
        <taxon>Pseudomonadati</taxon>
        <taxon>Bacteroidota</taxon>
        <taxon>Flavobacteriia</taxon>
        <taxon>Flavobacteriales</taxon>
        <taxon>Weeksellaceae</taxon>
        <taxon>Chryseobacterium group</taxon>
        <taxon>Chryseobacterium</taxon>
    </lineage>
</organism>
<protein>
    <recommendedName>
        <fullName evidence="4">Energy transducer TonB</fullName>
    </recommendedName>
</protein>
<dbReference type="RefSeq" id="WP_283422825.1">
    <property type="nucleotide sequence ID" value="NZ_FXTZ01000010.1"/>
</dbReference>
<evidence type="ECO:0008006" key="4">
    <source>
        <dbReference type="Google" id="ProtNLM"/>
    </source>
</evidence>
<accession>A0ABY1P6S2</accession>
<proteinExistence type="predicted"/>
<keyword evidence="1" id="KW-0812">Transmembrane</keyword>
<name>A0ABY1P6S2_9FLAO</name>
<keyword evidence="3" id="KW-1185">Reference proteome</keyword>
<dbReference type="EMBL" id="FXTZ01000010">
    <property type="protein sequence ID" value="SMP27760.1"/>
    <property type="molecule type" value="Genomic_DNA"/>
</dbReference>
<gene>
    <name evidence="2" type="ORF">SAMN06264346_11036</name>
</gene>
<keyword evidence="1" id="KW-0472">Membrane</keyword>
<feature type="transmembrane region" description="Helical" evidence="1">
    <location>
        <begin position="23"/>
        <end position="42"/>
    </location>
</feature>
<evidence type="ECO:0000313" key="2">
    <source>
        <dbReference type="EMBL" id="SMP27760.1"/>
    </source>
</evidence>
<dbReference type="Proteomes" id="UP001157960">
    <property type="component" value="Unassembled WGS sequence"/>
</dbReference>
<evidence type="ECO:0000313" key="3">
    <source>
        <dbReference type="Proteomes" id="UP001157960"/>
    </source>
</evidence>
<comment type="caution">
    <text evidence="2">The sequence shown here is derived from an EMBL/GenBank/DDBJ whole genome shotgun (WGS) entry which is preliminary data.</text>
</comment>
<evidence type="ECO:0000256" key="1">
    <source>
        <dbReference type="SAM" id="Phobius"/>
    </source>
</evidence>
<sequence>MKEIAYPRTPKKKLKNGEEIKKAAKIFAVSVLALLAFGFVPLHKD</sequence>
<reference evidence="2 3" key="1">
    <citation type="submission" date="2017-05" db="EMBL/GenBank/DDBJ databases">
        <authorList>
            <person name="Varghese N."/>
            <person name="Submissions S."/>
        </authorList>
    </citation>
    <scope>NUCLEOTIDE SEQUENCE [LARGE SCALE GENOMIC DNA]</scope>
    <source>
        <strain evidence="2 3">DSM 28214</strain>
    </source>
</reference>